<dbReference type="AlphaFoldDB" id="W8EZ04"/>
<dbReference type="SUPFAM" id="SSF52540">
    <property type="entry name" value="P-loop containing nucleoside triphosphate hydrolases"/>
    <property type="match status" value="1"/>
</dbReference>
<gene>
    <name evidence="1" type="ORF">Hsw_PA0238</name>
</gene>
<sequence>MGVRMLIVDEIQHVLAGSPMKQREVLNMLKLLANTVCIPLVFAGIRTANHVIQHDDQLKSRFERIELPAWSMDEEYLRLLDSLEQLLPLRFPSHLSEPQLASKLLALSKNTIGGLVNVLKRLAVNAVESNEERISLKQIKRLESTPMAFWISVDYELRVNS</sequence>
<evidence type="ECO:0008006" key="3">
    <source>
        <dbReference type="Google" id="ProtNLM"/>
    </source>
</evidence>
<dbReference type="Pfam" id="PF05621">
    <property type="entry name" value="TniB"/>
    <property type="match status" value="1"/>
</dbReference>
<dbReference type="InterPro" id="IPR008868">
    <property type="entry name" value="TniB"/>
</dbReference>
<dbReference type="eggNOG" id="COG2842">
    <property type="taxonomic scope" value="Bacteria"/>
</dbReference>
<name>W8EZ04_9BACT</name>
<dbReference type="InterPro" id="IPR027417">
    <property type="entry name" value="P-loop_NTPase"/>
</dbReference>
<evidence type="ECO:0000313" key="2">
    <source>
        <dbReference type="Proteomes" id="UP000019423"/>
    </source>
</evidence>
<organism evidence="1 2">
    <name type="scientific">Hymenobacter swuensis DY53</name>
    <dbReference type="NCBI Taxonomy" id="1227739"/>
    <lineage>
        <taxon>Bacteria</taxon>
        <taxon>Pseudomonadati</taxon>
        <taxon>Bacteroidota</taxon>
        <taxon>Cytophagia</taxon>
        <taxon>Cytophagales</taxon>
        <taxon>Hymenobacteraceae</taxon>
        <taxon>Hymenobacter</taxon>
    </lineage>
</organism>
<dbReference type="EMBL" id="CP007144">
    <property type="protein sequence ID" value="AHJ95571.1"/>
    <property type="molecule type" value="Genomic_DNA"/>
</dbReference>
<dbReference type="Gene3D" id="3.40.50.300">
    <property type="entry name" value="P-loop containing nucleotide triphosphate hydrolases"/>
    <property type="match status" value="1"/>
</dbReference>
<geneLocation type="plasmid" evidence="1 2">
    <name>pHsw1</name>
</geneLocation>
<protein>
    <recommendedName>
        <fullName evidence="3">TniB family protein</fullName>
    </recommendedName>
</protein>
<dbReference type="Proteomes" id="UP000019423">
    <property type="component" value="Plasmid pHsw1"/>
</dbReference>
<reference evidence="1 2" key="1">
    <citation type="submission" date="2014-01" db="EMBL/GenBank/DDBJ databases">
        <title>Complete sequence of plasmid1 of ionizing-radiation resistance bacterium Hymenobacter swuensis DY53.</title>
        <authorList>
            <person name="Jung J.-H."/>
            <person name="Jeong S.-W."/>
            <person name="Joe M.-H."/>
            <person name="Cho y.-j."/>
            <person name="Kim M.-K."/>
            <person name="Lim S.-Y."/>
        </authorList>
    </citation>
    <scope>NUCLEOTIDE SEQUENCE [LARGE SCALE GENOMIC DNA]</scope>
    <source>
        <strain evidence="1 2">DY53</strain>
        <plasmid evidence="1 2">pHsw1</plasmid>
    </source>
</reference>
<accession>W8EZ04</accession>
<dbReference type="HOGENOM" id="CLU_123828_0_0_10"/>
<dbReference type="KEGG" id="hsw:Hsw_PA0238"/>
<keyword evidence="2" id="KW-1185">Reference proteome</keyword>
<proteinExistence type="predicted"/>
<evidence type="ECO:0000313" key="1">
    <source>
        <dbReference type="EMBL" id="AHJ95571.1"/>
    </source>
</evidence>
<keyword evidence="1" id="KW-0614">Plasmid</keyword>